<dbReference type="Proteomes" id="UP000271624">
    <property type="component" value="Unassembled WGS sequence"/>
</dbReference>
<name>A0A433VUQ1_9CYAN</name>
<dbReference type="OrthoDB" id="530698at2"/>
<evidence type="ECO:0000259" key="1">
    <source>
        <dbReference type="Pfam" id="PF14229"/>
    </source>
</evidence>
<evidence type="ECO:0000313" key="2">
    <source>
        <dbReference type="EMBL" id="RUT09827.1"/>
    </source>
</evidence>
<accession>A0A433VUQ1</accession>
<sequence>MTVQKQTRMSRISSCNWSVEELPGLSEQDKLQLQNCGIHSTKELVKEGKTLQTRTELASKLQMHLTYINKWIALADLARVPSIGTQYCGLLLHAGVASVVQLAQIPTHRLHKQIVRLQVATMQRSDLCPAVDIVQQWIQEAKVVLSEKC</sequence>
<evidence type="ECO:0000313" key="3">
    <source>
        <dbReference type="Proteomes" id="UP000271624"/>
    </source>
</evidence>
<keyword evidence="3" id="KW-1185">Reference proteome</keyword>
<proteinExistence type="predicted"/>
<dbReference type="RefSeq" id="WP_127078201.1">
    <property type="nucleotide sequence ID" value="NZ_RSCL01000001.1"/>
</dbReference>
<dbReference type="EMBL" id="RSCL01000001">
    <property type="protein sequence ID" value="RUT09827.1"/>
    <property type="molecule type" value="Genomic_DNA"/>
</dbReference>
<dbReference type="AlphaFoldDB" id="A0A433VUQ1"/>
<dbReference type="InterPro" id="IPR025567">
    <property type="entry name" value="DUF4332"/>
</dbReference>
<protein>
    <recommendedName>
        <fullName evidence="1">DUF4332 domain-containing protein</fullName>
    </recommendedName>
</protein>
<reference evidence="2" key="2">
    <citation type="journal article" date="2019" name="Genome Biol. Evol.">
        <title>Day and night: Metabolic profiles and evolutionary relationships of six axenic non-marine cyanobacteria.</title>
        <authorList>
            <person name="Will S.E."/>
            <person name="Henke P."/>
            <person name="Boedeker C."/>
            <person name="Huang S."/>
            <person name="Brinkmann H."/>
            <person name="Rohde M."/>
            <person name="Jarek M."/>
            <person name="Friedl T."/>
            <person name="Seufert S."/>
            <person name="Schumacher M."/>
            <person name="Overmann J."/>
            <person name="Neumann-Schaal M."/>
            <person name="Petersen J."/>
        </authorList>
    </citation>
    <scope>NUCLEOTIDE SEQUENCE [LARGE SCALE GENOMIC DNA]</scope>
    <source>
        <strain evidence="2">PCC 7102</strain>
    </source>
</reference>
<reference evidence="2" key="1">
    <citation type="submission" date="2018-12" db="EMBL/GenBank/DDBJ databases">
        <authorList>
            <person name="Will S."/>
            <person name="Neumann-Schaal M."/>
            <person name="Henke P."/>
        </authorList>
    </citation>
    <scope>NUCLEOTIDE SEQUENCE</scope>
    <source>
        <strain evidence="2">PCC 7102</strain>
    </source>
</reference>
<comment type="caution">
    <text evidence="2">The sequence shown here is derived from an EMBL/GenBank/DDBJ whole genome shotgun (WGS) entry which is preliminary data.</text>
</comment>
<organism evidence="2 3">
    <name type="scientific">Dulcicalothrix desertica PCC 7102</name>
    <dbReference type="NCBI Taxonomy" id="232991"/>
    <lineage>
        <taxon>Bacteria</taxon>
        <taxon>Bacillati</taxon>
        <taxon>Cyanobacteriota</taxon>
        <taxon>Cyanophyceae</taxon>
        <taxon>Nostocales</taxon>
        <taxon>Calotrichaceae</taxon>
        <taxon>Dulcicalothrix</taxon>
    </lineage>
</organism>
<feature type="domain" description="DUF4332" evidence="1">
    <location>
        <begin position="23"/>
        <end position="142"/>
    </location>
</feature>
<gene>
    <name evidence="2" type="ORF">DSM106972_003220</name>
</gene>
<dbReference type="Pfam" id="PF14229">
    <property type="entry name" value="DUF4332"/>
    <property type="match status" value="1"/>
</dbReference>